<organism evidence="2 3">
    <name type="scientific">Candidatus Viadribacter manganicus</name>
    <dbReference type="NCBI Taxonomy" id="1759059"/>
    <lineage>
        <taxon>Bacteria</taxon>
        <taxon>Pseudomonadati</taxon>
        <taxon>Pseudomonadota</taxon>
        <taxon>Alphaproteobacteria</taxon>
        <taxon>Hyphomonadales</taxon>
        <taxon>Hyphomonadaceae</taxon>
        <taxon>Candidatus Viadribacter</taxon>
    </lineage>
</organism>
<dbReference type="InterPro" id="IPR009656">
    <property type="entry name" value="PHB_depo_C"/>
</dbReference>
<dbReference type="InterPro" id="IPR051321">
    <property type="entry name" value="PHA/PHB_synthase"/>
</dbReference>
<evidence type="ECO:0000259" key="1">
    <source>
        <dbReference type="Pfam" id="PF06850"/>
    </source>
</evidence>
<keyword evidence="3" id="KW-1185">Reference proteome</keyword>
<dbReference type="InterPro" id="IPR029058">
    <property type="entry name" value="AB_hydrolase_fold"/>
</dbReference>
<evidence type="ECO:0000313" key="3">
    <source>
        <dbReference type="Proteomes" id="UP000092498"/>
    </source>
</evidence>
<dbReference type="STRING" id="1759059.ATE48_01600"/>
<dbReference type="OrthoDB" id="9774318at2"/>
<dbReference type="NCBIfam" id="TIGR01849">
    <property type="entry name" value="PHB_depoly_PhaZ"/>
    <property type="match status" value="1"/>
</dbReference>
<dbReference type="AlphaFoldDB" id="A0A1B1ADS6"/>
<dbReference type="Proteomes" id="UP000092498">
    <property type="component" value="Chromosome"/>
</dbReference>
<dbReference type="PANTHER" id="PTHR36837:SF4">
    <property type="entry name" value="BLR0908 PROTEIN"/>
    <property type="match status" value="1"/>
</dbReference>
<dbReference type="PANTHER" id="PTHR36837">
    <property type="entry name" value="POLY(3-HYDROXYALKANOATE) POLYMERASE SUBUNIT PHAC"/>
    <property type="match status" value="1"/>
</dbReference>
<dbReference type="InterPro" id="IPR010915">
    <property type="entry name" value="PHB_depoly_PhaZ"/>
</dbReference>
<protein>
    <submittedName>
        <fullName evidence="2">Esterase</fullName>
    </submittedName>
</protein>
<dbReference type="KEGG" id="cbot:ATE48_01600"/>
<sequence length="431" mass="48119">MLYSLYELGHLSVAPLRIAALMQSSMLRSPMNPLGDTEAGRTAAAAAELFESMTRRYSKPVWNLPTTTINGVEVAVTPKSAWSTPWCGMLHFERDAKALIAARGERVDPTVLIVAPMSGHYATLLRDTVTAFLPDHEVYITDWVDARMVPVMAGRFDLNDYIDHVMGMLRALGPQTHVVAVCQPGPAVLAAVSLMAQEDDPCTPATMTIMGSPIDARKSPTAPNLLAEQRDIDWFKTNMIHTVPAIYPGAFRRVYPGFVQLASFMGMNLSSHVDAHRGYFENLVKGDGEPAEKHRKFYDEYLAVMDLSEEFYIQTLIEIFQEYRLPNGTMTHRGRKVDPSKITKTALLTVEGENDDISGIGQTQAAHDICVNIPEQMRRDYIQPGVGHYGVFSGRRFRTEIYPRVREFLRAFHSNASRNAKRAKLKLVAES</sequence>
<dbReference type="Pfam" id="PF06850">
    <property type="entry name" value="PHB_depo_C"/>
    <property type="match status" value="1"/>
</dbReference>
<accession>A0A1B1ADS6</accession>
<dbReference type="RefSeq" id="WP_066767178.1">
    <property type="nucleotide sequence ID" value="NZ_CP013244.1"/>
</dbReference>
<dbReference type="SUPFAM" id="SSF53474">
    <property type="entry name" value="alpha/beta-Hydrolases"/>
    <property type="match status" value="1"/>
</dbReference>
<proteinExistence type="predicted"/>
<dbReference type="PIRSF" id="PIRSF020818">
    <property type="entry name" value="PHB_depoly_PhaZ"/>
    <property type="match status" value="1"/>
</dbReference>
<feature type="domain" description="PHB de-polymerase C-terminal" evidence="1">
    <location>
        <begin position="211"/>
        <end position="411"/>
    </location>
</feature>
<reference evidence="2 3" key="1">
    <citation type="submission" date="2015-11" db="EMBL/GenBank/DDBJ databases">
        <title>Whole-Genome Sequence of Candidatus Oderbacter manganicum from the National Park Lower Oder Valley, Germany.</title>
        <authorList>
            <person name="Braun B."/>
            <person name="Liere K."/>
            <person name="Szewzyk U."/>
        </authorList>
    </citation>
    <scope>NUCLEOTIDE SEQUENCE [LARGE SCALE GENOMIC DNA]</scope>
    <source>
        <strain evidence="2 3">OTSz_A_272</strain>
    </source>
</reference>
<gene>
    <name evidence="2" type="ORF">ATE48_01600</name>
</gene>
<dbReference type="EMBL" id="CP013244">
    <property type="protein sequence ID" value="ANP44706.1"/>
    <property type="molecule type" value="Genomic_DNA"/>
</dbReference>
<name>A0A1B1ADS6_9PROT</name>
<dbReference type="InParanoid" id="A0A1B1ADS6"/>
<evidence type="ECO:0000313" key="2">
    <source>
        <dbReference type="EMBL" id="ANP44706.1"/>
    </source>
</evidence>